<keyword evidence="1" id="KW-0812">Transmembrane</keyword>
<protein>
    <submittedName>
        <fullName evidence="2">Uncharacterized protein</fullName>
    </submittedName>
</protein>
<keyword evidence="3" id="KW-1185">Reference proteome</keyword>
<evidence type="ECO:0000313" key="2">
    <source>
        <dbReference type="EMBL" id="BBI36171.1"/>
    </source>
</evidence>
<dbReference type="KEGG" id="cohn:KCTCHS21_55700"/>
<name>A0A3T1DDE2_9BACL</name>
<organism evidence="2 3">
    <name type="scientific">Cohnella abietis</name>
    <dbReference type="NCBI Taxonomy" id="2507935"/>
    <lineage>
        <taxon>Bacteria</taxon>
        <taxon>Bacillati</taxon>
        <taxon>Bacillota</taxon>
        <taxon>Bacilli</taxon>
        <taxon>Bacillales</taxon>
        <taxon>Paenibacillaceae</taxon>
        <taxon>Cohnella</taxon>
    </lineage>
</organism>
<dbReference type="AlphaFoldDB" id="A0A3T1DDE2"/>
<evidence type="ECO:0000256" key="1">
    <source>
        <dbReference type="SAM" id="Phobius"/>
    </source>
</evidence>
<feature type="transmembrane region" description="Helical" evidence="1">
    <location>
        <begin position="7"/>
        <end position="27"/>
    </location>
</feature>
<dbReference type="EMBL" id="AP019400">
    <property type="protein sequence ID" value="BBI36171.1"/>
    <property type="molecule type" value="Genomic_DNA"/>
</dbReference>
<gene>
    <name evidence="2" type="ORF">KCTCHS21_55700</name>
</gene>
<keyword evidence="1" id="KW-0472">Membrane</keyword>
<proteinExistence type="predicted"/>
<evidence type="ECO:0000313" key="3">
    <source>
        <dbReference type="Proteomes" id="UP000289856"/>
    </source>
</evidence>
<dbReference type="Proteomes" id="UP000289856">
    <property type="component" value="Chromosome"/>
</dbReference>
<sequence>MGMRQKGIVITVMLFVVVIIFGGFGWYQSSFADSNSNPGSVDDPIVTKGYVDSVVAKLVQQELEKVGTIGSGGSSKIETVTLPLGTKLIVADGGEIIVRTGKAIAYSSDVNGLSDMTDGIDIKPGKPIANNHLILNPRGARGVEADPKQTRGLIVLVRGAYKLQEP</sequence>
<accession>A0A3T1DDE2</accession>
<keyword evidence="1" id="KW-1133">Transmembrane helix</keyword>
<reference evidence="2 3" key="1">
    <citation type="submission" date="2019-01" db="EMBL/GenBank/DDBJ databases">
        <title>Complete genome sequence of Cohnella hallensis HS21 isolated from Korean fir (Abies koreana) rhizospheric soil.</title>
        <authorList>
            <person name="Jiang L."/>
            <person name="Kang S.W."/>
            <person name="Kim S."/>
            <person name="Jung J."/>
            <person name="Kim C.Y."/>
            <person name="Kim D.H."/>
            <person name="Kim S.W."/>
            <person name="Lee J."/>
        </authorList>
    </citation>
    <scope>NUCLEOTIDE SEQUENCE [LARGE SCALE GENOMIC DNA]</scope>
    <source>
        <strain evidence="2 3">HS21</strain>
    </source>
</reference>